<dbReference type="Pfam" id="PF00440">
    <property type="entry name" value="TetR_N"/>
    <property type="match status" value="1"/>
</dbReference>
<dbReference type="SUPFAM" id="SSF46689">
    <property type="entry name" value="Homeodomain-like"/>
    <property type="match status" value="1"/>
</dbReference>
<dbReference type="PRINTS" id="PR00455">
    <property type="entry name" value="HTHTETR"/>
</dbReference>
<dbReference type="Pfam" id="PF17932">
    <property type="entry name" value="TetR_C_24"/>
    <property type="match status" value="1"/>
</dbReference>
<evidence type="ECO:0000313" key="5">
    <source>
        <dbReference type="Proteomes" id="UP000002218"/>
    </source>
</evidence>
<proteinExistence type="predicted"/>
<dbReference type="HOGENOM" id="CLU_069356_22_0_11"/>
<organism evidence="4 5">
    <name type="scientific">Nakamurella multipartita (strain ATCC 700099 / DSM 44233 / CIP 104796 / JCM 9543 / NBRC 105858 / Y-104)</name>
    <name type="common">Microsphaera multipartita</name>
    <dbReference type="NCBI Taxonomy" id="479431"/>
    <lineage>
        <taxon>Bacteria</taxon>
        <taxon>Bacillati</taxon>
        <taxon>Actinomycetota</taxon>
        <taxon>Actinomycetes</taxon>
        <taxon>Nakamurellales</taxon>
        <taxon>Nakamurellaceae</taxon>
        <taxon>Nakamurella</taxon>
    </lineage>
</organism>
<dbReference type="PANTHER" id="PTHR30055">
    <property type="entry name" value="HTH-TYPE TRANSCRIPTIONAL REGULATOR RUTR"/>
    <property type="match status" value="1"/>
</dbReference>
<accession>C8XG10</accession>
<dbReference type="AlphaFoldDB" id="C8XG10"/>
<dbReference type="Proteomes" id="UP000002218">
    <property type="component" value="Chromosome"/>
</dbReference>
<dbReference type="PANTHER" id="PTHR30055:SF237">
    <property type="entry name" value="TRANSCRIPTIONAL REPRESSOR MCE3R"/>
    <property type="match status" value="1"/>
</dbReference>
<name>C8XG10_NAKMY</name>
<dbReference type="InterPro" id="IPR041490">
    <property type="entry name" value="KstR2_TetR_C"/>
</dbReference>
<evidence type="ECO:0000259" key="3">
    <source>
        <dbReference type="PROSITE" id="PS50977"/>
    </source>
</evidence>
<dbReference type="InterPro" id="IPR050109">
    <property type="entry name" value="HTH-type_TetR-like_transc_reg"/>
</dbReference>
<dbReference type="InterPro" id="IPR036271">
    <property type="entry name" value="Tet_transcr_reg_TetR-rel_C_sf"/>
</dbReference>
<dbReference type="STRING" id="479431.Namu_1731"/>
<protein>
    <submittedName>
        <fullName evidence="4">Transcriptional regulator, TetR family</fullName>
    </submittedName>
</protein>
<sequence>MPGPSKAVAPPTSRRAQIVAVAAELFAERGFHGVSVYELGAAVGTSGAALYKHFANKEALLGEMLVGISERLLSEGQRRARAATPDGPEAVLAGLVDWHVEFALAHPALITVQLRDLASLSEDDRQTVRRLQREYVQLWISAIRAALGGDEARARSAAHATFGLINSTPHSARLRPEQMAELLHAMAIGALQASMR</sequence>
<dbReference type="SUPFAM" id="SSF48498">
    <property type="entry name" value="Tetracyclin repressor-like, C-terminal domain"/>
    <property type="match status" value="1"/>
</dbReference>
<gene>
    <name evidence="4" type="ordered locus">Namu_1731</name>
</gene>
<dbReference type="InterPro" id="IPR001647">
    <property type="entry name" value="HTH_TetR"/>
</dbReference>
<dbReference type="InterPro" id="IPR009057">
    <property type="entry name" value="Homeodomain-like_sf"/>
</dbReference>
<reference evidence="5" key="1">
    <citation type="submission" date="2009-09" db="EMBL/GenBank/DDBJ databases">
        <title>The complete genome of Nakamurella multipartita DSM 44233.</title>
        <authorList>
            <consortium name="US DOE Joint Genome Institute (JGI-PGF)"/>
            <person name="Lucas S."/>
            <person name="Copeland A."/>
            <person name="Lapidus A."/>
            <person name="Glavina del Rio T."/>
            <person name="Dalin E."/>
            <person name="Tice H."/>
            <person name="Bruce D."/>
            <person name="Goodwin L."/>
            <person name="Pitluck S."/>
            <person name="Kyrpides N."/>
            <person name="Mavromatis K."/>
            <person name="Ivanova N."/>
            <person name="Ovchinnikova G."/>
            <person name="Sims D."/>
            <person name="Meincke L."/>
            <person name="Brettin T."/>
            <person name="Detter J.C."/>
            <person name="Han C."/>
            <person name="Larimer F."/>
            <person name="Land M."/>
            <person name="Hauser L."/>
            <person name="Markowitz V."/>
            <person name="Cheng J.-F."/>
            <person name="Hugenholtz P."/>
            <person name="Woyke T."/>
            <person name="Wu D."/>
            <person name="Klenk H.-P."/>
            <person name="Eisen J.A."/>
        </authorList>
    </citation>
    <scope>NUCLEOTIDE SEQUENCE [LARGE SCALE GENOMIC DNA]</scope>
    <source>
        <strain evidence="5">ATCC 700099 / DSM 44233 / CIP 104796 / JCM 9543 / NBRC 105858 / Y-104</strain>
    </source>
</reference>
<evidence type="ECO:0000313" key="4">
    <source>
        <dbReference type="EMBL" id="ACV78121.1"/>
    </source>
</evidence>
<reference evidence="4 5" key="2">
    <citation type="journal article" date="2010" name="Stand. Genomic Sci.">
        <title>Complete genome sequence of Nakamurella multipartita type strain (Y-104).</title>
        <authorList>
            <person name="Tice H."/>
            <person name="Mayilraj S."/>
            <person name="Sims D."/>
            <person name="Lapidus A."/>
            <person name="Nolan M."/>
            <person name="Lucas S."/>
            <person name="Glavina Del Rio T."/>
            <person name="Copeland A."/>
            <person name="Cheng J.F."/>
            <person name="Meincke L."/>
            <person name="Bruce D."/>
            <person name="Goodwin L."/>
            <person name="Pitluck S."/>
            <person name="Ivanova N."/>
            <person name="Mavromatis K."/>
            <person name="Ovchinnikova G."/>
            <person name="Pati A."/>
            <person name="Chen A."/>
            <person name="Palaniappan K."/>
            <person name="Land M."/>
            <person name="Hauser L."/>
            <person name="Chang Y.J."/>
            <person name="Jeffries C.D."/>
            <person name="Detter J.C."/>
            <person name="Brettin T."/>
            <person name="Rohde M."/>
            <person name="Goker M."/>
            <person name="Bristow J."/>
            <person name="Eisen J.A."/>
            <person name="Markowitz V."/>
            <person name="Hugenholtz P."/>
            <person name="Kyrpides N.C."/>
            <person name="Klenk H.P."/>
            <person name="Chen F."/>
        </authorList>
    </citation>
    <scope>NUCLEOTIDE SEQUENCE [LARGE SCALE GENOMIC DNA]</scope>
    <source>
        <strain evidence="5">ATCC 700099 / DSM 44233 / CIP 104796 / JCM 9543 / NBRC 105858 / Y-104</strain>
    </source>
</reference>
<feature type="domain" description="HTH tetR-type" evidence="3">
    <location>
        <begin position="12"/>
        <end position="72"/>
    </location>
</feature>
<feature type="DNA-binding region" description="H-T-H motif" evidence="2">
    <location>
        <begin position="35"/>
        <end position="54"/>
    </location>
</feature>
<dbReference type="OrthoDB" id="9179041at2"/>
<dbReference type="EMBL" id="CP001737">
    <property type="protein sequence ID" value="ACV78121.1"/>
    <property type="molecule type" value="Genomic_DNA"/>
</dbReference>
<dbReference type="Gene3D" id="1.10.357.10">
    <property type="entry name" value="Tetracycline Repressor, domain 2"/>
    <property type="match status" value="1"/>
</dbReference>
<dbReference type="Gene3D" id="1.10.10.60">
    <property type="entry name" value="Homeodomain-like"/>
    <property type="match status" value="1"/>
</dbReference>
<dbReference type="eggNOG" id="COG1309">
    <property type="taxonomic scope" value="Bacteria"/>
</dbReference>
<keyword evidence="1 2" id="KW-0238">DNA-binding</keyword>
<dbReference type="GO" id="GO:0003700">
    <property type="term" value="F:DNA-binding transcription factor activity"/>
    <property type="evidence" value="ECO:0007669"/>
    <property type="project" value="TreeGrafter"/>
</dbReference>
<dbReference type="InParanoid" id="C8XG10"/>
<dbReference type="RefSeq" id="WP_015747024.1">
    <property type="nucleotide sequence ID" value="NC_013235.1"/>
</dbReference>
<dbReference type="PROSITE" id="PS50977">
    <property type="entry name" value="HTH_TETR_2"/>
    <property type="match status" value="1"/>
</dbReference>
<keyword evidence="5" id="KW-1185">Reference proteome</keyword>
<dbReference type="KEGG" id="nml:Namu_1731"/>
<dbReference type="GO" id="GO:0000976">
    <property type="term" value="F:transcription cis-regulatory region binding"/>
    <property type="evidence" value="ECO:0007669"/>
    <property type="project" value="TreeGrafter"/>
</dbReference>
<evidence type="ECO:0000256" key="2">
    <source>
        <dbReference type="PROSITE-ProRule" id="PRU00335"/>
    </source>
</evidence>
<evidence type="ECO:0000256" key="1">
    <source>
        <dbReference type="ARBA" id="ARBA00023125"/>
    </source>
</evidence>